<dbReference type="AlphaFoldDB" id="A0A9D4RL45"/>
<name>A0A9D4RL45_DREPO</name>
<accession>A0A9D4RL45</accession>
<sequence>MVRTSSEFPHSGHFFLWEGEEMEKLSTVLERLAASSRSCGSLCTRSKNTCTQN</sequence>
<reference evidence="1" key="1">
    <citation type="journal article" date="2019" name="bioRxiv">
        <title>The Genome of the Zebra Mussel, Dreissena polymorpha: A Resource for Invasive Species Research.</title>
        <authorList>
            <person name="McCartney M.A."/>
            <person name="Auch B."/>
            <person name="Kono T."/>
            <person name="Mallez S."/>
            <person name="Zhang Y."/>
            <person name="Obille A."/>
            <person name="Becker A."/>
            <person name="Abrahante J.E."/>
            <person name="Garbe J."/>
            <person name="Badalamenti J.P."/>
            <person name="Herman A."/>
            <person name="Mangelson H."/>
            <person name="Liachko I."/>
            <person name="Sullivan S."/>
            <person name="Sone E.D."/>
            <person name="Koren S."/>
            <person name="Silverstein K.A.T."/>
            <person name="Beckman K.B."/>
            <person name="Gohl D.M."/>
        </authorList>
    </citation>
    <scope>NUCLEOTIDE SEQUENCE</scope>
    <source>
        <strain evidence="1">Duluth1</strain>
        <tissue evidence="1">Whole animal</tissue>
    </source>
</reference>
<gene>
    <name evidence="1" type="ORF">DPMN_033593</name>
</gene>
<keyword evidence="2" id="KW-1185">Reference proteome</keyword>
<proteinExistence type="predicted"/>
<evidence type="ECO:0000313" key="2">
    <source>
        <dbReference type="Proteomes" id="UP000828390"/>
    </source>
</evidence>
<organism evidence="1 2">
    <name type="scientific">Dreissena polymorpha</name>
    <name type="common">Zebra mussel</name>
    <name type="synonym">Mytilus polymorpha</name>
    <dbReference type="NCBI Taxonomy" id="45954"/>
    <lineage>
        <taxon>Eukaryota</taxon>
        <taxon>Metazoa</taxon>
        <taxon>Spiralia</taxon>
        <taxon>Lophotrochozoa</taxon>
        <taxon>Mollusca</taxon>
        <taxon>Bivalvia</taxon>
        <taxon>Autobranchia</taxon>
        <taxon>Heteroconchia</taxon>
        <taxon>Euheterodonta</taxon>
        <taxon>Imparidentia</taxon>
        <taxon>Neoheterodontei</taxon>
        <taxon>Myida</taxon>
        <taxon>Dreissenoidea</taxon>
        <taxon>Dreissenidae</taxon>
        <taxon>Dreissena</taxon>
    </lineage>
</organism>
<reference evidence="1" key="2">
    <citation type="submission" date="2020-11" db="EMBL/GenBank/DDBJ databases">
        <authorList>
            <person name="McCartney M.A."/>
            <person name="Auch B."/>
            <person name="Kono T."/>
            <person name="Mallez S."/>
            <person name="Becker A."/>
            <person name="Gohl D.M."/>
            <person name="Silverstein K.A.T."/>
            <person name="Koren S."/>
            <person name="Bechman K.B."/>
            <person name="Herman A."/>
            <person name="Abrahante J.E."/>
            <person name="Garbe J."/>
        </authorList>
    </citation>
    <scope>NUCLEOTIDE SEQUENCE</scope>
    <source>
        <strain evidence="1">Duluth1</strain>
        <tissue evidence="1">Whole animal</tissue>
    </source>
</reference>
<evidence type="ECO:0000313" key="1">
    <source>
        <dbReference type="EMBL" id="KAH3870407.1"/>
    </source>
</evidence>
<protein>
    <submittedName>
        <fullName evidence="1">Uncharacterized protein</fullName>
    </submittedName>
</protein>
<dbReference type="Proteomes" id="UP000828390">
    <property type="component" value="Unassembled WGS sequence"/>
</dbReference>
<comment type="caution">
    <text evidence="1">The sequence shown here is derived from an EMBL/GenBank/DDBJ whole genome shotgun (WGS) entry which is preliminary data.</text>
</comment>
<dbReference type="EMBL" id="JAIWYP010000002">
    <property type="protein sequence ID" value="KAH3870407.1"/>
    <property type="molecule type" value="Genomic_DNA"/>
</dbReference>